<evidence type="ECO:0000256" key="4">
    <source>
        <dbReference type="ARBA" id="ARBA00022827"/>
    </source>
</evidence>
<evidence type="ECO:0000259" key="8">
    <source>
        <dbReference type="PROSITE" id="PS00624"/>
    </source>
</evidence>
<dbReference type="Pfam" id="PF05199">
    <property type="entry name" value="GMC_oxred_C"/>
    <property type="match status" value="1"/>
</dbReference>
<dbReference type="OrthoDB" id="269227at2759"/>
<dbReference type="Proteomes" id="UP000008837">
    <property type="component" value="Unassembled WGS sequence"/>
</dbReference>
<gene>
    <name evidence="9" type="ORF">MGL_0683</name>
</gene>
<dbReference type="OMA" id="TDPDPNM"/>
<comment type="similarity">
    <text evidence="2">Belongs to the GMC oxidoreductase family.</text>
</comment>
<feature type="region of interest" description="Disordered" evidence="6">
    <location>
        <begin position="633"/>
        <end position="661"/>
    </location>
</feature>
<protein>
    <recommendedName>
        <fullName evidence="8">Glucose-methanol-choline oxidoreductase N-terminal domain-containing protein</fullName>
    </recommendedName>
</protein>
<evidence type="ECO:0000256" key="5">
    <source>
        <dbReference type="ARBA" id="ARBA00023002"/>
    </source>
</evidence>
<evidence type="ECO:0000256" key="3">
    <source>
        <dbReference type="ARBA" id="ARBA00022630"/>
    </source>
</evidence>
<dbReference type="Gene3D" id="3.50.50.60">
    <property type="entry name" value="FAD/NAD(P)-binding domain"/>
    <property type="match status" value="1"/>
</dbReference>
<dbReference type="GeneID" id="5856396"/>
<evidence type="ECO:0000256" key="1">
    <source>
        <dbReference type="ARBA" id="ARBA00001974"/>
    </source>
</evidence>
<dbReference type="SUPFAM" id="SSF51905">
    <property type="entry name" value="FAD/NAD(P)-binding domain"/>
    <property type="match status" value="1"/>
</dbReference>
<evidence type="ECO:0000313" key="10">
    <source>
        <dbReference type="Proteomes" id="UP000008837"/>
    </source>
</evidence>
<dbReference type="SUPFAM" id="SSF54373">
    <property type="entry name" value="FAD-linked reductases, C-terminal domain"/>
    <property type="match status" value="1"/>
</dbReference>
<name>A8PUG8_MALGO</name>
<dbReference type="RefSeq" id="XP_001732090.1">
    <property type="nucleotide sequence ID" value="XM_001732038.1"/>
</dbReference>
<dbReference type="InterPro" id="IPR027424">
    <property type="entry name" value="Glucose_Oxidase_domain_2"/>
</dbReference>
<organism evidence="9 10">
    <name type="scientific">Malassezia globosa (strain ATCC MYA-4612 / CBS 7966)</name>
    <name type="common">Dandruff-associated fungus</name>
    <dbReference type="NCBI Taxonomy" id="425265"/>
    <lineage>
        <taxon>Eukaryota</taxon>
        <taxon>Fungi</taxon>
        <taxon>Dikarya</taxon>
        <taxon>Basidiomycota</taxon>
        <taxon>Ustilaginomycotina</taxon>
        <taxon>Malasseziomycetes</taxon>
        <taxon>Malasseziales</taxon>
        <taxon>Malasseziaceae</taxon>
        <taxon>Malassezia</taxon>
    </lineage>
</organism>
<reference evidence="9 10" key="1">
    <citation type="journal article" date="2007" name="Proc. Natl. Acad. Sci. U.S.A.">
        <title>Dandruff-associated Malassezia genomes reveal convergent and divergent virulence traits shared with plant and human fungal pathogens.</title>
        <authorList>
            <person name="Xu J."/>
            <person name="Saunders C.W."/>
            <person name="Hu P."/>
            <person name="Grant R.A."/>
            <person name="Boekhout T."/>
            <person name="Kuramae E.E."/>
            <person name="Kronstad J.W."/>
            <person name="Deangelis Y.M."/>
            <person name="Reeder N.L."/>
            <person name="Johnstone K.R."/>
            <person name="Leland M."/>
            <person name="Fieno A.M."/>
            <person name="Begley W.M."/>
            <person name="Sun Y."/>
            <person name="Lacey M.P."/>
            <person name="Chaudhary T."/>
            <person name="Keough T."/>
            <person name="Chu L."/>
            <person name="Sears R."/>
            <person name="Yuan B."/>
            <person name="Dawson T.L.Jr."/>
        </authorList>
    </citation>
    <scope>NUCLEOTIDE SEQUENCE [LARGE SCALE GENOMIC DNA]</scope>
    <source>
        <strain evidence="10">ATCC MYA-4612 / CBS 7966</strain>
    </source>
</reference>
<dbReference type="STRING" id="425265.A8PUG8"/>
<dbReference type="PANTHER" id="PTHR11552:SF218">
    <property type="entry name" value="GLUCOSE-METHANOL-CHOLINE OXIDOREDUCTASE N-TERMINAL DOMAIN-CONTAINING PROTEIN"/>
    <property type="match status" value="1"/>
</dbReference>
<dbReference type="InterPro" id="IPR007867">
    <property type="entry name" value="GMC_OxRtase_C"/>
</dbReference>
<accession>A8PUG8</accession>
<dbReference type="InterPro" id="IPR036188">
    <property type="entry name" value="FAD/NAD-bd_sf"/>
</dbReference>
<comment type="caution">
    <text evidence="9">The sequence shown here is derived from an EMBL/GenBank/DDBJ whole genome shotgun (WGS) entry which is preliminary data.</text>
</comment>
<dbReference type="GO" id="GO:0050660">
    <property type="term" value="F:flavin adenine dinucleotide binding"/>
    <property type="evidence" value="ECO:0007669"/>
    <property type="project" value="InterPro"/>
</dbReference>
<feature type="domain" description="Glucose-methanol-choline oxidoreductase N-terminal" evidence="8">
    <location>
        <begin position="331"/>
        <end position="345"/>
    </location>
</feature>
<feature type="chain" id="PRO_5002727953" description="Glucose-methanol-choline oxidoreductase N-terminal domain-containing protein" evidence="7">
    <location>
        <begin position="25"/>
        <end position="725"/>
    </location>
</feature>
<feature type="signal peptide" evidence="7">
    <location>
        <begin position="1"/>
        <end position="24"/>
    </location>
</feature>
<dbReference type="Gene3D" id="4.10.450.10">
    <property type="entry name" value="Glucose Oxidase, domain 2"/>
    <property type="match status" value="1"/>
</dbReference>
<dbReference type="VEuPathDB" id="FungiDB:MGL_0683"/>
<dbReference type="EMBL" id="AAYY01000002">
    <property type="protein sequence ID" value="EDP44876.1"/>
    <property type="molecule type" value="Genomic_DNA"/>
</dbReference>
<dbReference type="PROSITE" id="PS00624">
    <property type="entry name" value="GMC_OXRED_2"/>
    <property type="match status" value="1"/>
</dbReference>
<dbReference type="InterPro" id="IPR012132">
    <property type="entry name" value="GMC_OxRdtase"/>
</dbReference>
<dbReference type="InParanoid" id="A8PUG8"/>
<keyword evidence="10" id="KW-1185">Reference proteome</keyword>
<dbReference type="InterPro" id="IPR000172">
    <property type="entry name" value="GMC_OxRdtase_N"/>
</dbReference>
<sequence length="725" mass="79294">MLCEKPLVLLLAACLALVVALVEASERQPHLELHRELRKRNAASTDPSELNGKTFDYVVIGGGQAGLVVASRLSENPDISVAVIEAGTSGTAKNESEKIDIPAANLYNSPGKTYMNWKYNTVKQPQLNDRVTSCPRGKVLGGSSAINGLYYVRHSVGEQDAWGKIVDDKELWGWNNMYRAMKKSETFTEPKSSVADVDRIVAEPNSHGKDGPIHASWPAVPFECTGAFINASVDVAAPFANDPYAGTNLGTYVATSNINPTNWTRSFSRTGYYDPFVYRSNLHVLTQHLVTKINFDKSGKQLKATEVKFKSSPDSDEYTVKVGREAIISGGAINTPQILQLSGIGEKGFLKSKGIDAVLNLPGVGYNLQDHVSGGVEWQPKGTTKLPPQDLKQSKEVNSYTNSAVAYLNGSQVMKDQWGTYLDQVKGNKSKAVNALPAPDSVKKGYDLTYQTVLDTIQNQIATMEILFSTAFGKIQVQAALQHAFSRGTVMINSKDPFEPPNIDPRYLEQESDMFMLREGFKVARSIGEAAPLNSYLEKETNPGKDVSSDSDWENFIRGRVQTEFHISGTAVMLPKDKGGVVDKNLRVYGTSNLRVIDASVVPFVVSSHFMSLVYGLAEIGSEIVLDSYKTRNGNNNRNGSGNGNNKDGASSGNNNNNTTTVIARTTIRATARVTRTTMARTIITATKTLSLIPEVRRRKMAMLPAIVVMLLPVFIRRTSCCLLW</sequence>
<dbReference type="AlphaFoldDB" id="A8PUG8"/>
<dbReference type="PANTHER" id="PTHR11552">
    <property type="entry name" value="GLUCOSE-METHANOL-CHOLINE GMC OXIDOREDUCTASE"/>
    <property type="match status" value="1"/>
</dbReference>
<dbReference type="Gene3D" id="3.30.560.10">
    <property type="entry name" value="Glucose Oxidase, domain 3"/>
    <property type="match status" value="1"/>
</dbReference>
<evidence type="ECO:0000313" key="9">
    <source>
        <dbReference type="EMBL" id="EDP44876.1"/>
    </source>
</evidence>
<evidence type="ECO:0000256" key="7">
    <source>
        <dbReference type="SAM" id="SignalP"/>
    </source>
</evidence>
<keyword evidence="5" id="KW-0560">Oxidoreductase</keyword>
<proteinExistence type="inferred from homology"/>
<evidence type="ECO:0000256" key="6">
    <source>
        <dbReference type="SAM" id="MobiDB-lite"/>
    </source>
</evidence>
<comment type="cofactor">
    <cofactor evidence="1">
        <name>FAD</name>
        <dbReference type="ChEBI" id="CHEBI:57692"/>
    </cofactor>
</comment>
<dbReference type="GO" id="GO:0016614">
    <property type="term" value="F:oxidoreductase activity, acting on CH-OH group of donors"/>
    <property type="evidence" value="ECO:0007669"/>
    <property type="project" value="InterPro"/>
</dbReference>
<keyword evidence="4" id="KW-0274">FAD</keyword>
<keyword evidence="7" id="KW-0732">Signal</keyword>
<dbReference type="KEGG" id="mgl:MGL_0683"/>
<dbReference type="Pfam" id="PF00732">
    <property type="entry name" value="GMC_oxred_N"/>
    <property type="match status" value="1"/>
</dbReference>
<evidence type="ECO:0000256" key="2">
    <source>
        <dbReference type="ARBA" id="ARBA00010790"/>
    </source>
</evidence>
<keyword evidence="3" id="KW-0285">Flavoprotein</keyword>